<comment type="similarity">
    <text evidence="1">Belongs to the CACTIN family.</text>
</comment>
<dbReference type="Pfam" id="PF09732">
    <property type="entry name" value="CactinC_cactus"/>
    <property type="match status" value="1"/>
</dbReference>
<reference evidence="6 7" key="1">
    <citation type="journal article" date="2023" name="Commun. Biol.">
        <title>Genome analysis of Parmales, the sister group of diatoms, reveals the evolutionary specialization of diatoms from phago-mixotrophs to photoautotrophs.</title>
        <authorList>
            <person name="Ban H."/>
            <person name="Sato S."/>
            <person name="Yoshikawa S."/>
            <person name="Yamada K."/>
            <person name="Nakamura Y."/>
            <person name="Ichinomiya M."/>
            <person name="Sato N."/>
            <person name="Blanc-Mathieu R."/>
            <person name="Endo H."/>
            <person name="Kuwata A."/>
            <person name="Ogata H."/>
        </authorList>
    </citation>
    <scope>NUCLEOTIDE SEQUENCE [LARGE SCALE GENOMIC DNA]</scope>
</reference>
<feature type="region of interest" description="Disordered" evidence="3">
    <location>
        <begin position="141"/>
        <end position="162"/>
    </location>
</feature>
<dbReference type="InterPro" id="IPR018816">
    <property type="entry name" value="Cactin_central"/>
</dbReference>
<evidence type="ECO:0000256" key="3">
    <source>
        <dbReference type="SAM" id="MobiDB-lite"/>
    </source>
</evidence>
<dbReference type="PANTHER" id="PTHR21737">
    <property type="entry name" value="POLYGLUTAMINE BINDING PROTEIN 1/MARVEL MEMBRANE-ASSOCIATING DOMAIN CONTAINING 3"/>
    <property type="match status" value="1"/>
</dbReference>
<dbReference type="Pfam" id="PF10312">
    <property type="entry name" value="Cactin_mid"/>
    <property type="match status" value="1"/>
</dbReference>
<feature type="compositionally biased region" description="Low complexity" evidence="3">
    <location>
        <begin position="9"/>
        <end position="28"/>
    </location>
</feature>
<accession>A0ABQ6NCY8</accession>
<evidence type="ECO:0000259" key="4">
    <source>
        <dbReference type="Pfam" id="PF09732"/>
    </source>
</evidence>
<feature type="domain" description="Splicing factor Cactin C-terminal" evidence="4">
    <location>
        <begin position="474"/>
        <end position="597"/>
    </location>
</feature>
<dbReference type="Proteomes" id="UP001165060">
    <property type="component" value="Unassembled WGS sequence"/>
</dbReference>
<feature type="compositionally biased region" description="Basic and acidic residues" evidence="3">
    <location>
        <begin position="93"/>
        <end position="107"/>
    </location>
</feature>
<feature type="compositionally biased region" description="Basic and acidic residues" evidence="3">
    <location>
        <begin position="152"/>
        <end position="162"/>
    </location>
</feature>
<organism evidence="6 7">
    <name type="scientific">Tetraparma gracilis</name>
    <dbReference type="NCBI Taxonomy" id="2962635"/>
    <lineage>
        <taxon>Eukaryota</taxon>
        <taxon>Sar</taxon>
        <taxon>Stramenopiles</taxon>
        <taxon>Ochrophyta</taxon>
        <taxon>Bolidophyceae</taxon>
        <taxon>Parmales</taxon>
        <taxon>Triparmaceae</taxon>
        <taxon>Tetraparma</taxon>
    </lineage>
</organism>
<feature type="domain" description="Splicing factor cactin central" evidence="5">
    <location>
        <begin position="192"/>
        <end position="399"/>
    </location>
</feature>
<dbReference type="PANTHER" id="PTHR21737:SF4">
    <property type="entry name" value="SPLICING FACTOR CACTIN"/>
    <property type="match status" value="1"/>
</dbReference>
<feature type="compositionally biased region" description="Acidic residues" evidence="3">
    <location>
        <begin position="449"/>
        <end position="463"/>
    </location>
</feature>
<evidence type="ECO:0000256" key="1">
    <source>
        <dbReference type="ARBA" id="ARBA00006895"/>
    </source>
</evidence>
<gene>
    <name evidence="6" type="ORF">TeGR_g1260</name>
</gene>
<proteinExistence type="inferred from homology"/>
<sequence length="597" mass="68654">MGKSKRSRSASPSSRSRDGSSSSSSSESSDARRARKAAKKDKQDKKDKKSKKEKKAKKSKKSKKDKPSSSAHSSALRPEISSKLAAKLAARNETLEERAARKERERNAQMSARFGYSAAENPFNDPNLNESFSWKKKVEQKKGAAAAMGGDAGEKKEHQEKLVSEIEKVRRRRQEREDEFDEMNRLKEEESRLREMAHYDDWQKKEEEFHMAQQHQRFAIRLTEGREKPIDVLAKNVLLFGMSDEEKKNRSAVKYKERYNALDELDNMHTELTAPHDFLHELRLAELKELLADMLEYKEMEEELAKGESTSASSTVSGYWEKLVMLATEEIAWIEGGGDGGAHESVVKDITKMFDGQSRDDLLKMREQVNLKAAGDDYWRSVLTQLDVHVARADLAKLHDEMLAKQLKKIEERKAYLAAHPEEQRKADSSAAAEEEAASAPNTQKSTDEDAQEGDEEGDMGADDEIDLTKSYAWAEKYKPRKPRYFNRVKTGWDWNKYNQTHYDHDNPPPKIVQGYKFNVFYPDLVDKNKTPKFFIEPADSPEYCILRFHGGAPYEDIAFKIVNKMWNKGKKSGFKSTFDRGVLTLFFNFANHWYRR</sequence>
<dbReference type="InterPro" id="IPR019134">
    <property type="entry name" value="Cactin_C"/>
</dbReference>
<evidence type="ECO:0000256" key="2">
    <source>
        <dbReference type="ARBA" id="ARBA00034534"/>
    </source>
</evidence>
<feature type="region of interest" description="Disordered" evidence="3">
    <location>
        <begin position="420"/>
        <end position="463"/>
    </location>
</feature>
<evidence type="ECO:0000259" key="5">
    <source>
        <dbReference type="Pfam" id="PF10312"/>
    </source>
</evidence>
<dbReference type="EMBL" id="BRYB01006412">
    <property type="protein sequence ID" value="GMI56966.1"/>
    <property type="molecule type" value="Genomic_DNA"/>
</dbReference>
<dbReference type="SMART" id="SM01050">
    <property type="entry name" value="CactinC_cactus"/>
    <property type="match status" value="1"/>
</dbReference>
<feature type="region of interest" description="Disordered" evidence="3">
    <location>
        <begin position="1"/>
        <end position="128"/>
    </location>
</feature>
<evidence type="ECO:0000313" key="7">
    <source>
        <dbReference type="Proteomes" id="UP001165060"/>
    </source>
</evidence>
<name>A0ABQ6NCY8_9STRA</name>
<evidence type="ECO:0000313" key="6">
    <source>
        <dbReference type="EMBL" id="GMI56966.1"/>
    </source>
</evidence>
<comment type="caution">
    <text evidence="6">The sequence shown here is derived from an EMBL/GenBank/DDBJ whole genome shotgun (WGS) entry which is preliminary data.</text>
</comment>
<feature type="compositionally biased region" description="Basic residues" evidence="3">
    <location>
        <begin position="48"/>
        <end position="64"/>
    </location>
</feature>
<keyword evidence="7" id="KW-1185">Reference proteome</keyword>
<protein>
    <recommendedName>
        <fullName evidence="2">Splicing factor Cactin</fullName>
    </recommendedName>
</protein>